<dbReference type="Pfam" id="PF15699">
    <property type="entry name" value="NPR1_interact"/>
    <property type="match status" value="1"/>
</dbReference>
<dbReference type="Proteomes" id="UP000324897">
    <property type="component" value="Chromosome 7"/>
</dbReference>
<feature type="non-terminal residue" evidence="5">
    <location>
        <position position="1"/>
    </location>
</feature>
<evidence type="ECO:0000256" key="1">
    <source>
        <dbReference type="ARBA" id="ARBA00004123"/>
    </source>
</evidence>
<evidence type="ECO:0000256" key="2">
    <source>
        <dbReference type="ARBA" id="ARBA00009937"/>
    </source>
</evidence>
<dbReference type="GO" id="GO:0010112">
    <property type="term" value="P:regulation of systemic acquired resistance"/>
    <property type="evidence" value="ECO:0007669"/>
    <property type="project" value="InterPro"/>
</dbReference>
<dbReference type="OrthoDB" id="693542at2759"/>
<feature type="region of interest" description="Disordered" evidence="4">
    <location>
        <begin position="1"/>
        <end position="46"/>
    </location>
</feature>
<comment type="caution">
    <text evidence="5">The sequence shown here is derived from an EMBL/GenBank/DDBJ whole genome shotgun (WGS) entry which is preliminary data.</text>
</comment>
<proteinExistence type="inferred from homology"/>
<dbReference type="PANTHER" id="PTHR33669">
    <property type="entry name" value="PROTEIN NEGATIVE REGULATOR OF RESISTANCE"/>
    <property type="match status" value="1"/>
</dbReference>
<dbReference type="EMBL" id="RWGY01000029">
    <property type="protein sequence ID" value="TVU19054.1"/>
    <property type="molecule type" value="Genomic_DNA"/>
</dbReference>
<name>A0A5J9U667_9POAL</name>
<feature type="compositionally biased region" description="Basic and acidic residues" evidence="4">
    <location>
        <begin position="1"/>
        <end position="11"/>
    </location>
</feature>
<keyword evidence="3" id="KW-0539">Nucleus</keyword>
<gene>
    <name evidence="5" type="ORF">EJB05_35182</name>
</gene>
<accession>A0A5J9U667</accession>
<keyword evidence="6" id="KW-1185">Reference proteome</keyword>
<evidence type="ECO:0000313" key="5">
    <source>
        <dbReference type="EMBL" id="TVU19054.1"/>
    </source>
</evidence>
<evidence type="ECO:0000313" key="6">
    <source>
        <dbReference type="Proteomes" id="UP000324897"/>
    </source>
</evidence>
<evidence type="ECO:0000256" key="4">
    <source>
        <dbReference type="SAM" id="MobiDB-lite"/>
    </source>
</evidence>
<comment type="similarity">
    <text evidence="2">Belongs to the NPR1-interactor family.</text>
</comment>
<evidence type="ECO:0000256" key="3">
    <source>
        <dbReference type="ARBA" id="ARBA00023242"/>
    </source>
</evidence>
<feature type="region of interest" description="Disordered" evidence="4">
    <location>
        <begin position="68"/>
        <end position="92"/>
    </location>
</feature>
<comment type="subcellular location">
    <subcellularLocation>
        <location evidence="1">Nucleus</location>
    </subcellularLocation>
</comment>
<protein>
    <submittedName>
        <fullName evidence="5">Uncharacterized protein</fullName>
    </submittedName>
</protein>
<feature type="region of interest" description="Disordered" evidence="4">
    <location>
        <begin position="129"/>
        <end position="148"/>
    </location>
</feature>
<dbReference type="AlphaFoldDB" id="A0A5J9U667"/>
<reference evidence="5 6" key="1">
    <citation type="journal article" date="2019" name="Sci. Rep.">
        <title>A high-quality genome of Eragrostis curvula grass provides insights into Poaceae evolution and supports new strategies to enhance forage quality.</title>
        <authorList>
            <person name="Carballo J."/>
            <person name="Santos B.A.C.M."/>
            <person name="Zappacosta D."/>
            <person name="Garbus I."/>
            <person name="Selva J.P."/>
            <person name="Gallo C.A."/>
            <person name="Diaz A."/>
            <person name="Albertini E."/>
            <person name="Caccamo M."/>
            <person name="Echenique V."/>
        </authorList>
    </citation>
    <scope>NUCLEOTIDE SEQUENCE [LARGE SCALE GENOMIC DNA]</scope>
    <source>
        <strain evidence="6">cv. Victoria</strain>
        <tissue evidence="5">Leaf</tissue>
    </source>
</reference>
<dbReference type="Gramene" id="TVU19054">
    <property type="protein sequence ID" value="TVU19054"/>
    <property type="gene ID" value="EJB05_35182"/>
</dbReference>
<sequence>MDGTAPREEKAPPPTGGSASSADVEQQPAPPLSVDVKVESGGEEDDEQVERFFALLANIRAMYGAAFAGGGESRAAGRGRKRARGAEPPWRPAFRMEDFDDELRAGKKVEGTGGAKLLAGTSTVAVADADEDDGEVVETSGCPVAARG</sequence>
<dbReference type="InterPro" id="IPR031425">
    <property type="entry name" value="NPR1/NH1-interacting"/>
</dbReference>
<dbReference type="PANTHER" id="PTHR33669:SF4">
    <property type="entry name" value="NRR REPRESSOR HOMOLOG 2"/>
    <property type="match status" value="1"/>
</dbReference>
<organism evidence="5 6">
    <name type="scientific">Eragrostis curvula</name>
    <name type="common">weeping love grass</name>
    <dbReference type="NCBI Taxonomy" id="38414"/>
    <lineage>
        <taxon>Eukaryota</taxon>
        <taxon>Viridiplantae</taxon>
        <taxon>Streptophyta</taxon>
        <taxon>Embryophyta</taxon>
        <taxon>Tracheophyta</taxon>
        <taxon>Spermatophyta</taxon>
        <taxon>Magnoliopsida</taxon>
        <taxon>Liliopsida</taxon>
        <taxon>Poales</taxon>
        <taxon>Poaceae</taxon>
        <taxon>PACMAD clade</taxon>
        <taxon>Chloridoideae</taxon>
        <taxon>Eragrostideae</taxon>
        <taxon>Eragrostidinae</taxon>
        <taxon>Eragrostis</taxon>
    </lineage>
</organism>
<dbReference type="GO" id="GO:0005634">
    <property type="term" value="C:nucleus"/>
    <property type="evidence" value="ECO:0007669"/>
    <property type="project" value="UniProtKB-SubCell"/>
</dbReference>